<dbReference type="GO" id="GO:0016051">
    <property type="term" value="P:carbohydrate biosynthetic process"/>
    <property type="evidence" value="ECO:0007669"/>
    <property type="project" value="InterPro"/>
</dbReference>
<dbReference type="Proteomes" id="UP000747542">
    <property type="component" value="Unassembled WGS sequence"/>
</dbReference>
<keyword evidence="3 9" id="KW-0808">Transferase</keyword>
<feature type="compositionally biased region" description="Low complexity" evidence="10">
    <location>
        <begin position="590"/>
        <end position="599"/>
    </location>
</feature>
<name>A0A8J5J7X6_HOMAM</name>
<organism evidence="11 12">
    <name type="scientific">Homarus americanus</name>
    <name type="common">American lobster</name>
    <dbReference type="NCBI Taxonomy" id="6706"/>
    <lineage>
        <taxon>Eukaryota</taxon>
        <taxon>Metazoa</taxon>
        <taxon>Ecdysozoa</taxon>
        <taxon>Arthropoda</taxon>
        <taxon>Crustacea</taxon>
        <taxon>Multicrustacea</taxon>
        <taxon>Malacostraca</taxon>
        <taxon>Eumalacostraca</taxon>
        <taxon>Eucarida</taxon>
        <taxon>Decapoda</taxon>
        <taxon>Pleocyemata</taxon>
        <taxon>Astacidea</taxon>
        <taxon>Nephropoidea</taxon>
        <taxon>Nephropidae</taxon>
        <taxon>Homarus</taxon>
    </lineage>
</organism>
<feature type="compositionally biased region" description="Basic and acidic residues" evidence="10">
    <location>
        <begin position="228"/>
        <end position="238"/>
    </location>
</feature>
<dbReference type="InterPro" id="IPR005331">
    <property type="entry name" value="Sulfotransferase"/>
</dbReference>
<feature type="region of interest" description="Disordered" evidence="10">
    <location>
        <begin position="321"/>
        <end position="343"/>
    </location>
</feature>
<feature type="transmembrane region" description="Helical" evidence="9">
    <location>
        <begin position="101"/>
        <end position="120"/>
    </location>
</feature>
<feature type="region of interest" description="Disordered" evidence="10">
    <location>
        <begin position="147"/>
        <end position="301"/>
    </location>
</feature>
<evidence type="ECO:0000256" key="9">
    <source>
        <dbReference type="RuleBase" id="RU364020"/>
    </source>
</evidence>
<feature type="region of interest" description="Disordered" evidence="10">
    <location>
        <begin position="582"/>
        <end position="601"/>
    </location>
</feature>
<evidence type="ECO:0000256" key="1">
    <source>
        <dbReference type="ARBA" id="ARBA00004323"/>
    </source>
</evidence>
<comment type="similarity">
    <text evidence="2 9">Belongs to the sulfotransferase 2 family.</text>
</comment>
<keyword evidence="4 9" id="KW-0812">Transmembrane</keyword>
<dbReference type="AlphaFoldDB" id="A0A8J5J7X6"/>
<feature type="compositionally biased region" description="Basic and acidic residues" evidence="10">
    <location>
        <begin position="174"/>
        <end position="187"/>
    </location>
</feature>
<evidence type="ECO:0000256" key="8">
    <source>
        <dbReference type="ARBA" id="ARBA00023180"/>
    </source>
</evidence>
<keyword evidence="8 9" id="KW-0325">Glycoprotein</keyword>
<feature type="compositionally biased region" description="Basic and acidic residues" evidence="10">
    <location>
        <begin position="147"/>
        <end position="163"/>
    </location>
</feature>
<dbReference type="PANTHER" id="PTHR12137:SF54">
    <property type="entry name" value="CARBOHYDRATE SULFOTRANSFERASE"/>
    <property type="match status" value="1"/>
</dbReference>
<sequence>MVRKGGIQRGRKKDGGRRERKIKTKKGKTGVREKKESDKESRKYKRERIKEKDKESRRKRKIKQRTTVKKRKKEVKGEKNFEVPEVQYIGQTVVDTMATSVPMVTFLMLLLAIAFSTLYLSHCLAPSQHLPQTTDLYLPTTARDETSTLTDTHTDGGSEKDSPTDDEGNEDSSTDTHTDSGSEKDSPTDGGGDEDSIRFPEDEKDTHKDTDEVAVSTTKTVPTPRQLTTRDRVEDEPSKTTSNSAVNESSMTTSDSSVNESWRTTPGSSVNDSWRTTPGSSVNDSWRTTYDSSVDKPSRTTSNRILNKTLHYRIEKNIQEKEQIYNNNNNTNNKVEDEGSTRTSDSGLDDAWYSRVGSRLWERARRVKEVCAMYGDAGQSLKTTSWKFLYYSSRYNLMVCVAPKVASSTWFGHLLTFRGVFPHDARNLHTDYWKSFIKSQKVLGKIGTSHHLRTANTVITSRHPLERLLSVYRDKYLGGRSLPPGSHGTKCFRYFWRPLLKALNITKPTPYITFNDFLRYVLKNHHQHTLANPHWMRLLSVCSPCHVAYKYVLRLETFIEDLQYLSRDLNITSLDLQMRRNVKSDDNDTSPSSSPSSSSALSWKEESTSLLKNSTLRYYLSVPPSLLAQVLDLYKLDLEMFGYQVQKVLTQYARAPFHLPHIIKLIHDLIKTPPSSTV</sequence>
<comment type="caution">
    <text evidence="11">The sequence shown here is derived from an EMBL/GenBank/DDBJ whole genome shotgun (WGS) entry which is preliminary data.</text>
</comment>
<feature type="compositionally biased region" description="Basic residues" evidence="10">
    <location>
        <begin position="9"/>
        <end position="29"/>
    </location>
</feature>
<feature type="compositionally biased region" description="Basic and acidic residues" evidence="10">
    <location>
        <begin position="30"/>
        <end position="41"/>
    </location>
</feature>
<evidence type="ECO:0000256" key="10">
    <source>
        <dbReference type="SAM" id="MobiDB-lite"/>
    </source>
</evidence>
<comment type="subcellular location">
    <subcellularLocation>
        <location evidence="1 9">Golgi apparatus membrane</location>
        <topology evidence="1 9">Single-pass type II membrane protein</topology>
    </subcellularLocation>
</comment>
<evidence type="ECO:0000256" key="7">
    <source>
        <dbReference type="ARBA" id="ARBA00023136"/>
    </source>
</evidence>
<keyword evidence="6 9" id="KW-0333">Golgi apparatus</keyword>
<feature type="compositionally biased region" description="Polar residues" evidence="10">
    <location>
        <begin position="215"/>
        <end position="227"/>
    </location>
</feature>
<evidence type="ECO:0000256" key="4">
    <source>
        <dbReference type="ARBA" id="ARBA00022692"/>
    </source>
</evidence>
<evidence type="ECO:0000256" key="3">
    <source>
        <dbReference type="ARBA" id="ARBA00022679"/>
    </source>
</evidence>
<dbReference type="GO" id="GO:0008146">
    <property type="term" value="F:sulfotransferase activity"/>
    <property type="evidence" value="ECO:0007669"/>
    <property type="project" value="InterPro"/>
</dbReference>
<protein>
    <recommendedName>
        <fullName evidence="9">Carbohydrate sulfotransferase</fullName>
        <ecNumber evidence="9">2.8.2.-</ecNumber>
    </recommendedName>
</protein>
<keyword evidence="9" id="KW-0119">Carbohydrate metabolism</keyword>
<feature type="compositionally biased region" description="Basic and acidic residues" evidence="10">
    <location>
        <begin position="195"/>
        <end position="211"/>
    </location>
</feature>
<dbReference type="PANTHER" id="PTHR12137">
    <property type="entry name" value="CARBOHYDRATE SULFOTRANSFERASE"/>
    <property type="match status" value="1"/>
</dbReference>
<keyword evidence="5 9" id="KW-1133">Transmembrane helix</keyword>
<gene>
    <name evidence="11" type="primary">Chst14-L4</name>
    <name evidence="11" type="ORF">Hamer_G023899</name>
</gene>
<feature type="compositionally biased region" description="Basic residues" evidence="10">
    <location>
        <begin position="57"/>
        <end position="74"/>
    </location>
</feature>
<evidence type="ECO:0000256" key="6">
    <source>
        <dbReference type="ARBA" id="ARBA00023034"/>
    </source>
</evidence>
<dbReference type="GO" id="GO:0000139">
    <property type="term" value="C:Golgi membrane"/>
    <property type="evidence" value="ECO:0007669"/>
    <property type="project" value="UniProtKB-SubCell"/>
</dbReference>
<keyword evidence="9" id="KW-0735">Signal-anchor</keyword>
<evidence type="ECO:0000256" key="5">
    <source>
        <dbReference type="ARBA" id="ARBA00022989"/>
    </source>
</evidence>
<dbReference type="Pfam" id="PF03567">
    <property type="entry name" value="Sulfotransfer_2"/>
    <property type="match status" value="1"/>
</dbReference>
<evidence type="ECO:0000313" key="11">
    <source>
        <dbReference type="EMBL" id="KAG7154262.1"/>
    </source>
</evidence>
<evidence type="ECO:0000256" key="2">
    <source>
        <dbReference type="ARBA" id="ARBA00006339"/>
    </source>
</evidence>
<keyword evidence="7 9" id="KW-0472">Membrane</keyword>
<feature type="compositionally biased region" description="Polar residues" evidence="10">
    <location>
        <begin position="239"/>
        <end position="292"/>
    </location>
</feature>
<reference evidence="11" key="1">
    <citation type="journal article" date="2021" name="Sci. Adv.">
        <title>The American lobster genome reveals insights on longevity, neural, and immune adaptations.</title>
        <authorList>
            <person name="Polinski J.M."/>
            <person name="Zimin A.V."/>
            <person name="Clark K.F."/>
            <person name="Kohn A.B."/>
            <person name="Sadowski N."/>
            <person name="Timp W."/>
            <person name="Ptitsyn A."/>
            <person name="Khanna P."/>
            <person name="Romanova D.Y."/>
            <person name="Williams P."/>
            <person name="Greenwood S.J."/>
            <person name="Moroz L.L."/>
            <person name="Walt D.R."/>
            <person name="Bodnar A.G."/>
        </authorList>
    </citation>
    <scope>NUCLEOTIDE SEQUENCE</scope>
    <source>
        <strain evidence="11">GMGI-L3</strain>
    </source>
</reference>
<proteinExistence type="inferred from homology"/>
<keyword evidence="12" id="KW-1185">Reference proteome</keyword>
<feature type="region of interest" description="Disordered" evidence="10">
    <location>
        <begin position="1"/>
        <end position="76"/>
    </location>
</feature>
<dbReference type="EC" id="2.8.2.-" evidence="9"/>
<feature type="compositionally biased region" description="Acidic residues" evidence="10">
    <location>
        <begin position="164"/>
        <end position="173"/>
    </location>
</feature>
<dbReference type="InterPro" id="IPR018011">
    <property type="entry name" value="Carb_sulfotrans_8-10"/>
</dbReference>
<accession>A0A8J5J7X6</accession>
<dbReference type="EMBL" id="JAHLQT010044720">
    <property type="protein sequence ID" value="KAG7154262.1"/>
    <property type="molecule type" value="Genomic_DNA"/>
</dbReference>
<evidence type="ECO:0000313" key="12">
    <source>
        <dbReference type="Proteomes" id="UP000747542"/>
    </source>
</evidence>